<evidence type="ECO:0000313" key="8">
    <source>
        <dbReference type="Proteomes" id="UP000176480"/>
    </source>
</evidence>
<dbReference type="SUPFAM" id="SSF53623">
    <property type="entry name" value="MurD-like peptide ligases, catalytic domain"/>
    <property type="match status" value="1"/>
</dbReference>
<keyword evidence="4" id="KW-1133">Transmembrane helix</keyword>
<feature type="domain" description="Mur ligase C-terminal" evidence="5">
    <location>
        <begin position="350"/>
        <end position="461"/>
    </location>
</feature>
<reference evidence="7 8" key="1">
    <citation type="journal article" date="2016" name="Nat. Commun.">
        <title>Thousands of microbial genomes shed light on interconnected biogeochemical processes in an aquifer system.</title>
        <authorList>
            <person name="Anantharaman K."/>
            <person name="Brown C.T."/>
            <person name="Hug L.A."/>
            <person name="Sharon I."/>
            <person name="Castelle C.J."/>
            <person name="Probst A.J."/>
            <person name="Thomas B.C."/>
            <person name="Singh A."/>
            <person name="Wilkins M.J."/>
            <person name="Karaoz U."/>
            <person name="Brodie E.L."/>
            <person name="Williams K.H."/>
            <person name="Hubbard S.S."/>
            <person name="Banfield J.F."/>
        </authorList>
    </citation>
    <scope>NUCLEOTIDE SEQUENCE [LARGE SCALE GENOMIC DNA]</scope>
</reference>
<dbReference type="GO" id="GO:0005524">
    <property type="term" value="F:ATP binding"/>
    <property type="evidence" value="ECO:0007669"/>
    <property type="project" value="UniProtKB-KW"/>
</dbReference>
<protein>
    <submittedName>
        <fullName evidence="7">Uncharacterized protein</fullName>
    </submittedName>
</protein>
<sequence>MLTISLFISLFILAKAFQLIYFFQIKEYRFDRFFSFIKEEGWYQALYFSSFRLPAKKTRNLLIMGLLFVADYLIFQLLLKQSLPLLILDFFIVPLIAFLLTSVAVFLTAIPVYIYRQWLITRAKSLVKRSSAICIGITGSYGKTSVKEFLYEILSQKFKIAKTEKNMNTDVGIALSIIGNLKSDTRYFIAEYGGYRTGEIERTAKIIRPNQSILTGLGNQHLDLYGSRKNLQKAETHILTLLDLQSFAYINLDFPQSRVLTQKSPARKIYYSIRQKTDIYAANIKTTPQGTSADVYYHRHKIHLQTALLGKHNILNLLPCLALAIDLNMTTQEITHAISKIQPISGKLSVLAGIKGAVVVDDSYNTNVNGFLAAIEVLNTFDKSKKIIATRGIIELGVEKSSSYKTILQALAKTGIALFTTDRLFKELDQAGKITTFNDVSDLIIYLKETINQDTVLLIEGRFPESTIKKLKHNS</sequence>
<comment type="caution">
    <text evidence="7">The sequence shown here is derived from an EMBL/GenBank/DDBJ whole genome shotgun (WGS) entry which is preliminary data.</text>
</comment>
<keyword evidence="2" id="KW-0547">Nucleotide-binding</keyword>
<dbReference type="PANTHER" id="PTHR43024:SF1">
    <property type="entry name" value="UDP-N-ACETYLMURAMOYL-TRIPEPTIDE--D-ALANYL-D-ALANINE LIGASE"/>
    <property type="match status" value="1"/>
</dbReference>
<evidence type="ECO:0000256" key="3">
    <source>
        <dbReference type="ARBA" id="ARBA00022840"/>
    </source>
</evidence>
<feature type="transmembrane region" description="Helical" evidence="4">
    <location>
        <begin position="91"/>
        <end position="115"/>
    </location>
</feature>
<dbReference type="Pfam" id="PF02875">
    <property type="entry name" value="Mur_ligase_C"/>
    <property type="match status" value="1"/>
</dbReference>
<evidence type="ECO:0000313" key="7">
    <source>
        <dbReference type="EMBL" id="OGK51021.1"/>
    </source>
</evidence>
<dbReference type="Proteomes" id="UP000176480">
    <property type="component" value="Unassembled WGS sequence"/>
</dbReference>
<dbReference type="InterPro" id="IPR036615">
    <property type="entry name" value="Mur_ligase_C_dom_sf"/>
</dbReference>
<keyword evidence="1" id="KW-0436">Ligase</keyword>
<feature type="domain" description="Mur ligase central" evidence="6">
    <location>
        <begin position="137"/>
        <end position="324"/>
    </location>
</feature>
<evidence type="ECO:0000256" key="2">
    <source>
        <dbReference type="ARBA" id="ARBA00022741"/>
    </source>
</evidence>
<evidence type="ECO:0000259" key="6">
    <source>
        <dbReference type="Pfam" id="PF08245"/>
    </source>
</evidence>
<dbReference type="InterPro" id="IPR013221">
    <property type="entry name" value="Mur_ligase_cen"/>
</dbReference>
<dbReference type="AlphaFoldDB" id="A0A1F7J5X9"/>
<dbReference type="Gene3D" id="3.40.1190.10">
    <property type="entry name" value="Mur-like, catalytic domain"/>
    <property type="match status" value="1"/>
</dbReference>
<dbReference type="Pfam" id="PF08245">
    <property type="entry name" value="Mur_ligase_M"/>
    <property type="match status" value="1"/>
</dbReference>
<dbReference type="Gene3D" id="3.90.190.20">
    <property type="entry name" value="Mur ligase, C-terminal domain"/>
    <property type="match status" value="1"/>
</dbReference>
<dbReference type="InterPro" id="IPR004101">
    <property type="entry name" value="Mur_ligase_C"/>
</dbReference>
<dbReference type="InterPro" id="IPR051046">
    <property type="entry name" value="MurCDEF_CellWall_CoF430Synth"/>
</dbReference>
<keyword evidence="4" id="KW-0812">Transmembrane</keyword>
<organism evidence="7 8">
    <name type="scientific">Candidatus Roizmanbacteria bacterium RIFCSPLOWO2_01_FULL_41_22</name>
    <dbReference type="NCBI Taxonomy" id="1802067"/>
    <lineage>
        <taxon>Bacteria</taxon>
        <taxon>Candidatus Roizmaniibacteriota</taxon>
    </lineage>
</organism>
<dbReference type="InterPro" id="IPR036565">
    <property type="entry name" value="Mur-like_cat_sf"/>
</dbReference>
<keyword evidence="4" id="KW-0472">Membrane</keyword>
<name>A0A1F7J5X9_9BACT</name>
<gene>
    <name evidence="7" type="ORF">A2966_02835</name>
</gene>
<evidence type="ECO:0000256" key="1">
    <source>
        <dbReference type="ARBA" id="ARBA00022598"/>
    </source>
</evidence>
<feature type="transmembrane region" description="Helical" evidence="4">
    <location>
        <begin position="61"/>
        <end position="79"/>
    </location>
</feature>
<evidence type="ECO:0000256" key="4">
    <source>
        <dbReference type="SAM" id="Phobius"/>
    </source>
</evidence>
<dbReference type="EMBL" id="MGAR01000037">
    <property type="protein sequence ID" value="OGK51021.1"/>
    <property type="molecule type" value="Genomic_DNA"/>
</dbReference>
<dbReference type="GO" id="GO:0016881">
    <property type="term" value="F:acid-amino acid ligase activity"/>
    <property type="evidence" value="ECO:0007669"/>
    <property type="project" value="InterPro"/>
</dbReference>
<dbReference type="PANTHER" id="PTHR43024">
    <property type="entry name" value="UDP-N-ACETYLMURAMOYL-TRIPEPTIDE--D-ALANYL-D-ALANINE LIGASE"/>
    <property type="match status" value="1"/>
</dbReference>
<dbReference type="SUPFAM" id="SSF53244">
    <property type="entry name" value="MurD-like peptide ligases, peptide-binding domain"/>
    <property type="match status" value="1"/>
</dbReference>
<dbReference type="STRING" id="1802067.A2966_02835"/>
<proteinExistence type="predicted"/>
<keyword evidence="3" id="KW-0067">ATP-binding</keyword>
<feature type="transmembrane region" description="Helical" evidence="4">
    <location>
        <begin position="6"/>
        <end position="23"/>
    </location>
</feature>
<evidence type="ECO:0000259" key="5">
    <source>
        <dbReference type="Pfam" id="PF02875"/>
    </source>
</evidence>
<accession>A0A1F7J5X9</accession>